<evidence type="ECO:0000313" key="3">
    <source>
        <dbReference type="Proteomes" id="UP001249851"/>
    </source>
</evidence>
<protein>
    <submittedName>
        <fullName evidence="2">Uncharacterized protein</fullName>
    </submittedName>
</protein>
<keyword evidence="3" id="KW-1185">Reference proteome</keyword>
<dbReference type="Proteomes" id="UP001249851">
    <property type="component" value="Unassembled WGS sequence"/>
</dbReference>
<gene>
    <name evidence="2" type="ORF">P5673_024917</name>
</gene>
<evidence type="ECO:0000313" key="2">
    <source>
        <dbReference type="EMBL" id="KAK2553691.1"/>
    </source>
</evidence>
<sequence>MDKPSKTRPRTILPAPSAEGDGKKRKLPKRTESSAEPSTPPKQEEILSQSGLLNPLVLDHPVESEVNTQAKDLKDVPFLEEGTKTVDTLATLMLTGCTTHQIAEIIMQCQPLRNAIKFFFLKDVNEQCQKLCNRSAENSSLLRIPPSKHKELKNFSWEKVITEMMEHVPDVLDVLVAVGIPNVKAHEDSKKQIAPLCTAYGILMFTRWKELSLIQKMNSILLSTGHATERTMKRLNRAGVTVTRETYRSIMDDIGSDLLGR</sequence>
<reference evidence="2" key="2">
    <citation type="journal article" date="2023" name="Science">
        <title>Genomic signatures of disease resistance in endangered staghorn corals.</title>
        <authorList>
            <person name="Vollmer S.V."/>
            <person name="Selwyn J.D."/>
            <person name="Despard B.A."/>
            <person name="Roesel C.L."/>
        </authorList>
    </citation>
    <scope>NUCLEOTIDE SEQUENCE</scope>
    <source>
        <strain evidence="2">K2</strain>
    </source>
</reference>
<accession>A0AAD9Q2X4</accession>
<comment type="caution">
    <text evidence="2">The sequence shown here is derived from an EMBL/GenBank/DDBJ whole genome shotgun (WGS) entry which is preliminary data.</text>
</comment>
<dbReference type="EMBL" id="JARQWQ010000075">
    <property type="protein sequence ID" value="KAK2553691.1"/>
    <property type="molecule type" value="Genomic_DNA"/>
</dbReference>
<evidence type="ECO:0000256" key="1">
    <source>
        <dbReference type="SAM" id="MobiDB-lite"/>
    </source>
</evidence>
<dbReference type="AlphaFoldDB" id="A0AAD9Q2X4"/>
<proteinExistence type="predicted"/>
<reference evidence="2" key="1">
    <citation type="journal article" date="2023" name="G3 (Bethesda)">
        <title>Whole genome assembly and annotation of the endangered Caribbean coral Acropora cervicornis.</title>
        <authorList>
            <person name="Selwyn J.D."/>
            <person name="Vollmer S.V."/>
        </authorList>
    </citation>
    <scope>NUCLEOTIDE SEQUENCE</scope>
    <source>
        <strain evidence="2">K2</strain>
    </source>
</reference>
<name>A0AAD9Q2X4_ACRCE</name>
<organism evidence="2 3">
    <name type="scientific">Acropora cervicornis</name>
    <name type="common">Staghorn coral</name>
    <dbReference type="NCBI Taxonomy" id="6130"/>
    <lineage>
        <taxon>Eukaryota</taxon>
        <taxon>Metazoa</taxon>
        <taxon>Cnidaria</taxon>
        <taxon>Anthozoa</taxon>
        <taxon>Hexacorallia</taxon>
        <taxon>Scleractinia</taxon>
        <taxon>Astrocoeniina</taxon>
        <taxon>Acroporidae</taxon>
        <taxon>Acropora</taxon>
    </lineage>
</organism>
<feature type="region of interest" description="Disordered" evidence="1">
    <location>
        <begin position="1"/>
        <end position="46"/>
    </location>
</feature>